<organism evidence="2 3">
    <name type="scientific">Phytoactinopolyspora mesophila</name>
    <dbReference type="NCBI Taxonomy" id="2650750"/>
    <lineage>
        <taxon>Bacteria</taxon>
        <taxon>Bacillati</taxon>
        <taxon>Actinomycetota</taxon>
        <taxon>Actinomycetes</taxon>
        <taxon>Jiangellales</taxon>
        <taxon>Jiangellaceae</taxon>
        <taxon>Phytoactinopolyspora</taxon>
    </lineage>
</organism>
<dbReference type="GO" id="GO:0016787">
    <property type="term" value="F:hydrolase activity"/>
    <property type="evidence" value="ECO:0007669"/>
    <property type="project" value="UniProtKB-KW"/>
</dbReference>
<dbReference type="SUPFAM" id="SSF53474">
    <property type="entry name" value="alpha/beta-Hydrolases"/>
    <property type="match status" value="1"/>
</dbReference>
<comment type="caution">
    <text evidence="2">The sequence shown here is derived from an EMBL/GenBank/DDBJ whole genome shotgun (WGS) entry which is preliminary data.</text>
</comment>
<dbReference type="PANTHER" id="PTHR43433">
    <property type="entry name" value="HYDROLASE, ALPHA/BETA FOLD FAMILY PROTEIN"/>
    <property type="match status" value="1"/>
</dbReference>
<accession>A0A7K3LZI2</accession>
<sequence length="341" mass="36927">MRKWAVLASAALGLAGLAALLAWREPRLPPDAERTIARIRAGPVTGVVNGESGYAQSDDARIWYESLPPVGAEKGVILLNIALGANSLYWPPAFLRALTAVGYRVIRYDQRGTGASSWMTGWSREYAYSLIDMANDAIAVLDELRIDRAHLIGLSLGGFVAQEVAIGHPERVRSLTLMSTSADPTDTALPGPRTWPLIQSAIAALPLLRYRFLGGETNLVKELLAGLIAQGGDEPIDVEEWTKIVLYDLRERNGLNLRALRQHQVAVAVTRSRYPLLGTITAPTLVIHGTADAFLPIEHGHRLAAAIPPAYGLWLEGAGHPFPYPDMPEVMAAILSHLDGC</sequence>
<dbReference type="PANTHER" id="PTHR43433:SF5">
    <property type="entry name" value="AB HYDROLASE-1 DOMAIN-CONTAINING PROTEIN"/>
    <property type="match status" value="1"/>
</dbReference>
<dbReference type="Gene3D" id="3.40.50.1820">
    <property type="entry name" value="alpha/beta hydrolase"/>
    <property type="match status" value="1"/>
</dbReference>
<evidence type="ECO:0000259" key="1">
    <source>
        <dbReference type="Pfam" id="PF00561"/>
    </source>
</evidence>
<name>A0A7K3LZI2_9ACTN</name>
<reference evidence="2 3" key="1">
    <citation type="submission" date="2019-11" db="EMBL/GenBank/DDBJ databases">
        <authorList>
            <person name="Li X.-J."/>
            <person name="Feng X.-M."/>
        </authorList>
    </citation>
    <scope>NUCLEOTIDE SEQUENCE [LARGE SCALE GENOMIC DNA]</scope>
    <source>
        <strain evidence="2 3">XMNu-373</strain>
    </source>
</reference>
<gene>
    <name evidence="2" type="ORF">F7O44_03910</name>
</gene>
<dbReference type="InterPro" id="IPR000073">
    <property type="entry name" value="AB_hydrolase_1"/>
</dbReference>
<evidence type="ECO:0000313" key="2">
    <source>
        <dbReference type="EMBL" id="NDL56217.1"/>
    </source>
</evidence>
<keyword evidence="3" id="KW-1185">Reference proteome</keyword>
<dbReference type="InterPro" id="IPR050471">
    <property type="entry name" value="AB_hydrolase"/>
</dbReference>
<dbReference type="Pfam" id="PF00561">
    <property type="entry name" value="Abhydrolase_1"/>
    <property type="match status" value="1"/>
</dbReference>
<dbReference type="InterPro" id="IPR029058">
    <property type="entry name" value="AB_hydrolase_fold"/>
</dbReference>
<dbReference type="Proteomes" id="UP000460435">
    <property type="component" value="Unassembled WGS sequence"/>
</dbReference>
<protein>
    <submittedName>
        <fullName evidence="2">Alpha/beta fold hydrolase</fullName>
    </submittedName>
</protein>
<dbReference type="RefSeq" id="WP_162448834.1">
    <property type="nucleotide sequence ID" value="NZ_WLZY01000001.1"/>
</dbReference>
<dbReference type="AlphaFoldDB" id="A0A7K3LZI2"/>
<feature type="domain" description="AB hydrolase-1" evidence="1">
    <location>
        <begin position="76"/>
        <end position="321"/>
    </location>
</feature>
<proteinExistence type="predicted"/>
<dbReference type="EMBL" id="WLZY01000001">
    <property type="protein sequence ID" value="NDL56217.1"/>
    <property type="molecule type" value="Genomic_DNA"/>
</dbReference>
<evidence type="ECO:0000313" key="3">
    <source>
        <dbReference type="Proteomes" id="UP000460435"/>
    </source>
</evidence>
<dbReference type="PRINTS" id="PR00111">
    <property type="entry name" value="ABHYDROLASE"/>
</dbReference>
<keyword evidence="2" id="KW-0378">Hydrolase</keyword>